<gene>
    <name evidence="2" type="ORF">AARAC_008588</name>
</gene>
<feature type="region of interest" description="Disordered" evidence="1">
    <location>
        <begin position="72"/>
        <end position="97"/>
    </location>
</feature>
<sequence>MELPTGSSDRVTYPGNKTDIENQEQPLEEESRSGDMDPIEDVVTSRGLQEKAGLQLDQVLKLQQLNEASDFTVTDPDKNVTTNTSQESTNISTPSSKDEMVLCSGHLIYSSYKTEENQQEPLAKKKIRTEAIAFIRARTQARLARLEALSEEVLLNPTSEQYQYHPNESNSLSILLQFPAEPSIKSTVMMEPVQAPKKKKKSKKKPKKRLPLDIGNIDSPSNHALNQAGLSVRVPNVQPLSEEAHPSDDPSCSTPSQDLSEPSPSPYLQEADPKTEPPISTRPGKDFTLPYATQYEDRLQVEHKDTIECHEGHSTERILGTGTTREQTYRDALLGTIDRRDKRRVSCIDPTTKAERAEHNAALHAHPAPLTIEEWPSITGDTPAERDTREKRPKAPSSIDSGQDEEVSSTISSACIQPSRLGQSTRKNKASSKEKLPPIQEVTSEAFQGYPHVKPHSPHAERGSISSEIQSHLTCTPKSSKSTSTGWTSAVPQGTPQTESSEIEATETKNHHQKISTETRNVVIFQTKGSHAHPSSSVSSERPGRCTTTVQKYVSTQKPEGFFWQLDSHGFPCAKVGCEKRCNLWDGATVICPRCGPFSEIRYCCKEHLLEDLKYHWLYCGQMTFEHPCRENSIPRDVRDGPLLVPCLHPYDTPERHRQAVYFNAKAREGDYFIFSDWTDLVTAGFPESNFEVRCSSRVVFTIRFEDANEKDRFRRVLATCLFMTIEVTELVDYLFRLIRDKLRSQTAPIELEAALKYQFQQEYCVTIQQHITGERHACVTDWDGRKRRNCQDAICRAEYRRLLGSLGGKGHCQLIDHLEGSYWILRAARTTHPDVTDAKARMRGEGFSDVADEDKREFRRGAGWDGAGTGDMEIEGINDD</sequence>
<protein>
    <submittedName>
        <fullName evidence="2">Uncharacterized protein</fullName>
    </submittedName>
</protein>
<accession>A0A2G7FMB6</accession>
<feature type="region of interest" description="Disordered" evidence="1">
    <location>
        <begin position="240"/>
        <end position="288"/>
    </location>
</feature>
<evidence type="ECO:0000256" key="1">
    <source>
        <dbReference type="SAM" id="MobiDB-lite"/>
    </source>
</evidence>
<feature type="compositionally biased region" description="Polar residues" evidence="1">
    <location>
        <begin position="250"/>
        <end position="262"/>
    </location>
</feature>
<dbReference type="STRING" id="656916.A0A2G7FMB6"/>
<reference evidence="2 3" key="1">
    <citation type="submission" date="2017-05" db="EMBL/GenBank/DDBJ databases">
        <title>Genome sequence for an aflatoxigenic pathogen of Argentinian peanut, Aspergillus arachidicola.</title>
        <authorList>
            <person name="Moore G."/>
            <person name="Beltz S.B."/>
            <person name="Mack B.M."/>
        </authorList>
    </citation>
    <scope>NUCLEOTIDE SEQUENCE [LARGE SCALE GENOMIC DNA]</scope>
    <source>
        <strain evidence="2 3">CBS 117610</strain>
    </source>
</reference>
<dbReference type="EMBL" id="NEXV01000544">
    <property type="protein sequence ID" value="PIG81782.1"/>
    <property type="molecule type" value="Genomic_DNA"/>
</dbReference>
<dbReference type="AlphaFoldDB" id="A0A2G7FMB6"/>
<evidence type="ECO:0000313" key="3">
    <source>
        <dbReference type="Proteomes" id="UP000231358"/>
    </source>
</evidence>
<feature type="region of interest" description="Disordered" evidence="1">
    <location>
        <begin position="473"/>
        <end position="518"/>
    </location>
</feature>
<feature type="compositionally biased region" description="Basic residues" evidence="1">
    <location>
        <begin position="196"/>
        <end position="209"/>
    </location>
</feature>
<feature type="compositionally biased region" description="Low complexity" evidence="1">
    <location>
        <begin position="474"/>
        <end position="489"/>
    </location>
</feature>
<dbReference type="Proteomes" id="UP000231358">
    <property type="component" value="Unassembled WGS sequence"/>
</dbReference>
<comment type="caution">
    <text evidence="2">The sequence shown here is derived from an EMBL/GenBank/DDBJ whole genome shotgun (WGS) entry which is preliminary data.</text>
</comment>
<feature type="compositionally biased region" description="Polar residues" evidence="1">
    <location>
        <begin position="408"/>
        <end position="425"/>
    </location>
</feature>
<feature type="compositionally biased region" description="Polar residues" evidence="1">
    <location>
        <begin position="490"/>
        <end position="500"/>
    </location>
</feature>
<feature type="region of interest" description="Disordered" evidence="1">
    <location>
        <begin position="187"/>
        <end position="224"/>
    </location>
</feature>
<feature type="compositionally biased region" description="Polar residues" evidence="1">
    <location>
        <begin position="1"/>
        <end position="10"/>
    </location>
</feature>
<evidence type="ECO:0000313" key="2">
    <source>
        <dbReference type="EMBL" id="PIG81782.1"/>
    </source>
</evidence>
<feature type="region of interest" description="Disordered" evidence="1">
    <location>
        <begin position="1"/>
        <end position="40"/>
    </location>
</feature>
<feature type="compositionally biased region" description="Polar residues" evidence="1">
    <location>
        <begin position="79"/>
        <end position="95"/>
    </location>
</feature>
<proteinExistence type="predicted"/>
<organism evidence="2 3">
    <name type="scientific">Aspergillus arachidicola</name>
    <dbReference type="NCBI Taxonomy" id="656916"/>
    <lineage>
        <taxon>Eukaryota</taxon>
        <taxon>Fungi</taxon>
        <taxon>Dikarya</taxon>
        <taxon>Ascomycota</taxon>
        <taxon>Pezizomycotina</taxon>
        <taxon>Eurotiomycetes</taxon>
        <taxon>Eurotiomycetidae</taxon>
        <taxon>Eurotiales</taxon>
        <taxon>Aspergillaceae</taxon>
        <taxon>Aspergillus</taxon>
        <taxon>Aspergillus subgen. Circumdati</taxon>
    </lineage>
</organism>
<keyword evidence="3" id="KW-1185">Reference proteome</keyword>
<feature type="region of interest" description="Disordered" evidence="1">
    <location>
        <begin position="860"/>
        <end position="881"/>
    </location>
</feature>
<feature type="region of interest" description="Disordered" evidence="1">
    <location>
        <begin position="372"/>
        <end position="440"/>
    </location>
</feature>
<name>A0A2G7FMB6_9EURO</name>